<proteinExistence type="predicted"/>
<dbReference type="EMBL" id="JABANM010029304">
    <property type="protein sequence ID" value="KAF4708226.1"/>
    <property type="molecule type" value="Genomic_DNA"/>
</dbReference>
<gene>
    <name evidence="2" type="ORF">FOZ62_027001</name>
</gene>
<dbReference type="Proteomes" id="UP000574390">
    <property type="component" value="Unassembled WGS sequence"/>
</dbReference>
<reference evidence="2 3" key="1">
    <citation type="submission" date="2020-04" db="EMBL/GenBank/DDBJ databases">
        <title>Perkinsus olseni comparative genomics.</title>
        <authorList>
            <person name="Bogema D.R."/>
        </authorList>
    </citation>
    <scope>NUCLEOTIDE SEQUENCE [LARGE SCALE GENOMIC DNA]</scope>
    <source>
        <strain evidence="2">ATCC PRA-205</strain>
    </source>
</reference>
<protein>
    <submittedName>
        <fullName evidence="2">Uncharacterized protein</fullName>
    </submittedName>
</protein>
<keyword evidence="1" id="KW-0732">Signal</keyword>
<organism evidence="2 3">
    <name type="scientific">Perkinsus olseni</name>
    <name type="common">Perkinsus atlanticus</name>
    <dbReference type="NCBI Taxonomy" id="32597"/>
    <lineage>
        <taxon>Eukaryota</taxon>
        <taxon>Sar</taxon>
        <taxon>Alveolata</taxon>
        <taxon>Perkinsozoa</taxon>
        <taxon>Perkinsea</taxon>
        <taxon>Perkinsida</taxon>
        <taxon>Perkinsidae</taxon>
        <taxon>Perkinsus</taxon>
    </lineage>
</organism>
<feature type="signal peptide" evidence="1">
    <location>
        <begin position="1"/>
        <end position="20"/>
    </location>
</feature>
<name>A0A7J6QKX8_PEROL</name>
<evidence type="ECO:0000313" key="2">
    <source>
        <dbReference type="EMBL" id="KAF4708226.1"/>
    </source>
</evidence>
<comment type="caution">
    <text evidence="2">The sequence shown here is derived from an EMBL/GenBank/DDBJ whole genome shotgun (WGS) entry which is preliminary data.</text>
</comment>
<accession>A0A7J6QKX8</accession>
<feature type="non-terminal residue" evidence="2">
    <location>
        <position position="312"/>
    </location>
</feature>
<dbReference type="AlphaFoldDB" id="A0A7J6QKX8"/>
<evidence type="ECO:0000313" key="3">
    <source>
        <dbReference type="Proteomes" id="UP000574390"/>
    </source>
</evidence>
<sequence>MVAFTHFIPIVTSAVTSVRALQTAFRGQGAAGGRSIAIVTDKRDNFSRTCVIQSKSLRVSARKSWFPGNYLEADRGYQLSAELTMDSGDVFTIKYAVGADDKWSFRSGPVYGGRYIDVHDNEKRLQSFFAGINPFSNMLRAIREKLDNDAACGEIAEYIEGHPDYWFRDEPPADWLRKYMVERWHETQRIAKAYPGYVRKGEDDHGDEGALLPDVIPITDLFHDPSPYDGHLYALSSVRDAFFDLGGGPTDRLPEQGGEARDVAPSARDVSLIKGNSSHTCVIRYEDVNLYVERSMNPAVEKKDHYYSIKAE</sequence>
<feature type="chain" id="PRO_5029630628" evidence="1">
    <location>
        <begin position="21"/>
        <end position="312"/>
    </location>
</feature>
<evidence type="ECO:0000256" key="1">
    <source>
        <dbReference type="SAM" id="SignalP"/>
    </source>
</evidence>